<keyword evidence="1" id="KW-0175">Coiled coil</keyword>
<name>A0A4Y2UBJ7_ARAVE</name>
<evidence type="ECO:0000313" key="3">
    <source>
        <dbReference type="EMBL" id="GBO09026.1"/>
    </source>
</evidence>
<evidence type="ECO:0000256" key="1">
    <source>
        <dbReference type="SAM" id="Coils"/>
    </source>
</evidence>
<protein>
    <submittedName>
        <fullName evidence="3">Uncharacterized protein</fullName>
    </submittedName>
</protein>
<keyword evidence="4" id="KW-1185">Reference proteome</keyword>
<dbReference type="Proteomes" id="UP000499080">
    <property type="component" value="Unassembled WGS sequence"/>
</dbReference>
<sequence>MKKKRLWIKSKECETAELALLTEKGTQDQLQEARRLITRLMENKDSLVIELENIISKERVLLEEKDSQLEHLEEENATLHFMLKERKDGMGILSHVHSNEIAKAGASVLSAPLTYLELFSRAKSRNSLAHSTGASLVSGFSIRWLSDCSRQLLLASLVSVF</sequence>
<evidence type="ECO:0000313" key="4">
    <source>
        <dbReference type="Proteomes" id="UP000499080"/>
    </source>
</evidence>
<gene>
    <name evidence="3" type="ORF">AVEN_174193_1</name>
    <name evidence="2" type="ORF">AVEN_31482_1</name>
</gene>
<feature type="coiled-coil region" evidence="1">
    <location>
        <begin position="23"/>
        <end position="75"/>
    </location>
</feature>
<proteinExistence type="predicted"/>
<dbReference type="EMBL" id="BGPR01034590">
    <property type="protein sequence ID" value="GBO09026.1"/>
    <property type="molecule type" value="Genomic_DNA"/>
</dbReference>
<reference evidence="3 4" key="1">
    <citation type="journal article" date="2019" name="Sci. Rep.">
        <title>Orb-weaving spider Araneus ventricosus genome elucidates the spidroin gene catalogue.</title>
        <authorList>
            <person name="Kono N."/>
            <person name="Nakamura H."/>
            <person name="Ohtoshi R."/>
            <person name="Moran D.A.P."/>
            <person name="Shinohara A."/>
            <person name="Yoshida Y."/>
            <person name="Fujiwara M."/>
            <person name="Mori M."/>
            <person name="Tomita M."/>
            <person name="Arakawa K."/>
        </authorList>
    </citation>
    <scope>NUCLEOTIDE SEQUENCE [LARGE SCALE GENOMIC DNA]</scope>
</reference>
<comment type="caution">
    <text evidence="3">The sequence shown here is derived from an EMBL/GenBank/DDBJ whole genome shotgun (WGS) entry which is preliminary data.</text>
</comment>
<dbReference type="AlphaFoldDB" id="A0A4Y2UBJ7"/>
<evidence type="ECO:0000313" key="2">
    <source>
        <dbReference type="EMBL" id="GBO09022.1"/>
    </source>
</evidence>
<dbReference type="EMBL" id="BGPR01034589">
    <property type="protein sequence ID" value="GBO09022.1"/>
    <property type="molecule type" value="Genomic_DNA"/>
</dbReference>
<organism evidence="3 4">
    <name type="scientific">Araneus ventricosus</name>
    <name type="common">Orbweaver spider</name>
    <name type="synonym">Epeira ventricosa</name>
    <dbReference type="NCBI Taxonomy" id="182803"/>
    <lineage>
        <taxon>Eukaryota</taxon>
        <taxon>Metazoa</taxon>
        <taxon>Ecdysozoa</taxon>
        <taxon>Arthropoda</taxon>
        <taxon>Chelicerata</taxon>
        <taxon>Arachnida</taxon>
        <taxon>Araneae</taxon>
        <taxon>Araneomorphae</taxon>
        <taxon>Entelegynae</taxon>
        <taxon>Araneoidea</taxon>
        <taxon>Araneidae</taxon>
        <taxon>Araneus</taxon>
    </lineage>
</organism>
<accession>A0A4Y2UBJ7</accession>